<evidence type="ECO:0000256" key="2">
    <source>
        <dbReference type="SAM" id="MobiDB-lite"/>
    </source>
</evidence>
<name>A0A8H7AJY8_9EURO</name>
<feature type="region of interest" description="Disordered" evidence="2">
    <location>
        <begin position="142"/>
        <end position="161"/>
    </location>
</feature>
<dbReference type="Proteomes" id="UP000606974">
    <property type="component" value="Unassembled WGS sequence"/>
</dbReference>
<feature type="compositionally biased region" description="Basic and acidic residues" evidence="2">
    <location>
        <begin position="142"/>
        <end position="151"/>
    </location>
</feature>
<feature type="compositionally biased region" description="Pro residues" evidence="2">
    <location>
        <begin position="213"/>
        <end position="225"/>
    </location>
</feature>
<dbReference type="AlphaFoldDB" id="A0A8H7AJY8"/>
<feature type="compositionally biased region" description="Low complexity" evidence="2">
    <location>
        <begin position="501"/>
        <end position="519"/>
    </location>
</feature>
<evidence type="ECO:0000256" key="1">
    <source>
        <dbReference type="SAM" id="Coils"/>
    </source>
</evidence>
<reference evidence="3" key="1">
    <citation type="submission" date="2020-02" db="EMBL/GenBank/DDBJ databases">
        <authorList>
            <person name="Palmer J.M."/>
        </authorList>
    </citation>
    <scope>NUCLEOTIDE SEQUENCE</scope>
    <source>
        <strain evidence="3">EPUS1.4</strain>
        <tissue evidence="3">Thallus</tissue>
    </source>
</reference>
<feature type="region of interest" description="Disordered" evidence="2">
    <location>
        <begin position="462"/>
        <end position="581"/>
    </location>
</feature>
<keyword evidence="4" id="KW-1185">Reference proteome</keyword>
<keyword evidence="1" id="KW-0175">Coiled coil</keyword>
<feature type="compositionally biased region" description="Acidic residues" evidence="2">
    <location>
        <begin position="226"/>
        <end position="238"/>
    </location>
</feature>
<sequence length="581" mass="63438">MAPLGLTADGNHNGTPISLLWAHQLRREHAAILAQLDELKRLQPPSWASELDKLVARTERAEAACAEIRQELVELKGAQQETVRGLEGLKGRREEEVVVEEGGKEREERFRVEIEGLKALLRRQRGQLSALGDEVRKVQRRVEEEEKKRNGDGVVEQQQQQQQQKLLRNEEEILELRRLVQALEQRLEQRGGDAVTVVRDSVGCRDSDDAPPAAVPPRRPLPPPPAEDEDDSDAESFDLDANVPPIAPAAASSGPVLGPSLAMIKEPTLLPRHSQPLQPHPQPETMGESMAMLPEPSLPPLPLPTQQPLMPTNPLPMPQDAKLDINLIQGRSALSAYIQIADSQHQNTPPAAEAAFVDAFVQGLRDKRDRKKCDLKFRDGIKTWEGLKECFPVASQISQHAGKKRKAGDLRVRKRRRVVDAMETSAAAGAGGGPIPSAACKSGMENWGEDGMEVREVRDIRHGSPMPSAAQKRMAVREGQAPTSSARAEQNNEAKQDAGDAGNAQAVAHSAAAAGAGAAARKRPLAEGKNGQVASTGDENEAEPAAKKRRRKKRGARRQRERPGIPILPSSEDEFSRKMAP</sequence>
<feature type="region of interest" description="Disordered" evidence="2">
    <location>
        <begin position="198"/>
        <end position="254"/>
    </location>
</feature>
<accession>A0A8H7AJY8</accession>
<evidence type="ECO:0000313" key="3">
    <source>
        <dbReference type="EMBL" id="KAF7508342.1"/>
    </source>
</evidence>
<feature type="coiled-coil region" evidence="1">
    <location>
        <begin position="22"/>
        <end position="81"/>
    </location>
</feature>
<comment type="caution">
    <text evidence="3">The sequence shown here is derived from an EMBL/GenBank/DDBJ whole genome shotgun (WGS) entry which is preliminary data.</text>
</comment>
<dbReference type="EMBL" id="JAACFV010000055">
    <property type="protein sequence ID" value="KAF7508342.1"/>
    <property type="molecule type" value="Genomic_DNA"/>
</dbReference>
<protein>
    <submittedName>
        <fullName evidence="3">Uncharacterized protein</fullName>
    </submittedName>
</protein>
<organism evidence="3 4">
    <name type="scientific">Endocarpon pusillum</name>
    <dbReference type="NCBI Taxonomy" id="364733"/>
    <lineage>
        <taxon>Eukaryota</taxon>
        <taxon>Fungi</taxon>
        <taxon>Dikarya</taxon>
        <taxon>Ascomycota</taxon>
        <taxon>Pezizomycotina</taxon>
        <taxon>Eurotiomycetes</taxon>
        <taxon>Chaetothyriomycetidae</taxon>
        <taxon>Verrucariales</taxon>
        <taxon>Verrucariaceae</taxon>
        <taxon>Endocarpon</taxon>
    </lineage>
</organism>
<proteinExistence type="predicted"/>
<evidence type="ECO:0000313" key="4">
    <source>
        <dbReference type="Proteomes" id="UP000606974"/>
    </source>
</evidence>
<feature type="compositionally biased region" description="Basic residues" evidence="2">
    <location>
        <begin position="547"/>
        <end position="560"/>
    </location>
</feature>
<gene>
    <name evidence="3" type="ORF">GJ744_009333</name>
</gene>
<feature type="region of interest" description="Disordered" evidence="2">
    <location>
        <begin position="423"/>
        <end position="446"/>
    </location>
</feature>